<keyword evidence="9" id="KW-1185">Reference proteome</keyword>
<dbReference type="GO" id="GO:0006364">
    <property type="term" value="P:rRNA processing"/>
    <property type="evidence" value="ECO:0007669"/>
    <property type="project" value="UniProtKB-UniRule"/>
</dbReference>
<evidence type="ECO:0000256" key="7">
    <source>
        <dbReference type="SAM" id="MobiDB-lite"/>
    </source>
</evidence>
<dbReference type="PIRSF" id="PIRSF015952">
    <property type="entry name" value="U3snoRNP11"/>
    <property type="match status" value="1"/>
</dbReference>
<dbReference type="PANTHER" id="PTHR12838:SF0">
    <property type="entry name" value="U3 SMALL NUCLEOLAR RNA-ASSOCIATED PROTEIN 11-RELATED"/>
    <property type="match status" value="1"/>
</dbReference>
<protein>
    <recommendedName>
        <fullName evidence="6">U3 small nucleolar RNA-associated protein 11</fullName>
        <shortName evidence="6">U3 snoRNA-associated protein 11</shortName>
    </recommendedName>
</protein>
<feature type="compositionally biased region" description="Basic and acidic residues" evidence="7">
    <location>
        <begin position="205"/>
        <end position="214"/>
    </location>
</feature>
<comment type="function">
    <text evidence="1 6">Involved in nucleolar processing of pre-18S ribosomal RNA.</text>
</comment>
<feature type="compositionally biased region" description="Basic residues" evidence="7">
    <location>
        <begin position="261"/>
        <end position="272"/>
    </location>
</feature>
<dbReference type="InterPro" id="IPR007144">
    <property type="entry name" value="SSU_processome_Utp11"/>
</dbReference>
<comment type="similarity">
    <text evidence="3 6">Belongs to the UTP11 family.</text>
</comment>
<evidence type="ECO:0000313" key="8">
    <source>
        <dbReference type="EMBL" id="EMR70847.1"/>
    </source>
</evidence>
<feature type="region of interest" description="Disordered" evidence="7">
    <location>
        <begin position="181"/>
        <end position="214"/>
    </location>
</feature>
<dbReference type="EMBL" id="KB705768">
    <property type="protein sequence ID" value="EMR70847.1"/>
    <property type="molecule type" value="Genomic_DNA"/>
</dbReference>
<sequence>MSSMRNAHQRRNHRERAQPAERSRLGLLEKHKDYTLRAKDHNKKKAQLRALKQKVTDRNEDEFYFGMLSRSGPSSFASKGKRWTGTVDGDRGNRAMDVETVRLLKTQDMGYLRTQRTLALKEAKTLEERVLGLGGTLDSAAAATVEDEDWDDDDEMAGLDDEIAPSNKTAKPKKIVFADAVPEREEMIDAEMEKDNETDEDEEKNPEKLRADQRRKLLEKLQRRLQNAKKKLSVLARVENELEVQRAGMAKTRTVGGIRKSGQKIKVRERKR</sequence>
<evidence type="ECO:0000256" key="4">
    <source>
        <dbReference type="ARBA" id="ARBA00022552"/>
    </source>
</evidence>
<keyword evidence="5 6" id="KW-0539">Nucleus</keyword>
<comment type="subunit">
    <text evidence="6">Component of the ribosomal small subunit (SSU) processome.</text>
</comment>
<feature type="compositionally biased region" description="Basic and acidic residues" evidence="7">
    <location>
        <begin position="181"/>
        <end position="195"/>
    </location>
</feature>
<accession>M7T2P7</accession>
<dbReference type="PANTHER" id="PTHR12838">
    <property type="entry name" value="U3 SMALL NUCLEOLAR RNA-ASSOCIATED PROTEIN 11"/>
    <property type="match status" value="1"/>
</dbReference>
<feature type="region of interest" description="Disordered" evidence="7">
    <location>
        <begin position="253"/>
        <end position="272"/>
    </location>
</feature>
<evidence type="ECO:0000313" key="9">
    <source>
        <dbReference type="Proteomes" id="UP000012174"/>
    </source>
</evidence>
<reference evidence="9" key="1">
    <citation type="journal article" date="2013" name="Genome Announc.">
        <title>Draft genome sequence of the grapevine dieback fungus Eutypa lata UCR-EL1.</title>
        <authorList>
            <person name="Blanco-Ulate B."/>
            <person name="Rolshausen P.E."/>
            <person name="Cantu D."/>
        </authorList>
    </citation>
    <scope>NUCLEOTIDE SEQUENCE [LARGE SCALE GENOMIC DNA]</scope>
    <source>
        <strain evidence="9">UCR-EL1</strain>
    </source>
</reference>
<dbReference type="HOGENOM" id="CLU_061887_0_1_1"/>
<dbReference type="STRING" id="1287681.M7T2P7"/>
<dbReference type="KEGG" id="ela:UCREL1_2120"/>
<dbReference type="OMA" id="KWKVRER"/>
<gene>
    <name evidence="8" type="ORF">UCREL1_2120</name>
</gene>
<dbReference type="AlphaFoldDB" id="M7T2P7"/>
<feature type="compositionally biased region" description="Basic and acidic residues" evidence="7">
    <location>
        <begin position="15"/>
        <end position="30"/>
    </location>
</feature>
<dbReference type="OrthoDB" id="29058at2759"/>
<evidence type="ECO:0000256" key="6">
    <source>
        <dbReference type="PIRNR" id="PIRNR015952"/>
    </source>
</evidence>
<dbReference type="eggNOG" id="KOG3237">
    <property type="taxonomic scope" value="Eukaryota"/>
</dbReference>
<name>M7T2P7_EUTLA</name>
<dbReference type="Proteomes" id="UP000012174">
    <property type="component" value="Unassembled WGS sequence"/>
</dbReference>
<dbReference type="GO" id="GO:0032040">
    <property type="term" value="C:small-subunit processome"/>
    <property type="evidence" value="ECO:0007669"/>
    <property type="project" value="UniProtKB-UniRule"/>
</dbReference>
<dbReference type="Pfam" id="PF03998">
    <property type="entry name" value="Utp11"/>
    <property type="match status" value="1"/>
</dbReference>
<comment type="subcellular location">
    <subcellularLocation>
        <location evidence="2 6">Nucleus</location>
        <location evidence="2 6">Nucleolus</location>
    </subcellularLocation>
</comment>
<evidence type="ECO:0000256" key="5">
    <source>
        <dbReference type="ARBA" id="ARBA00023242"/>
    </source>
</evidence>
<organism evidence="8 9">
    <name type="scientific">Eutypa lata (strain UCR-EL1)</name>
    <name type="common">Grapevine dieback disease fungus</name>
    <name type="synonym">Eutypa armeniacae</name>
    <dbReference type="NCBI Taxonomy" id="1287681"/>
    <lineage>
        <taxon>Eukaryota</taxon>
        <taxon>Fungi</taxon>
        <taxon>Dikarya</taxon>
        <taxon>Ascomycota</taxon>
        <taxon>Pezizomycotina</taxon>
        <taxon>Sordariomycetes</taxon>
        <taxon>Xylariomycetidae</taxon>
        <taxon>Xylariales</taxon>
        <taxon>Diatrypaceae</taxon>
        <taxon>Eutypa</taxon>
    </lineage>
</organism>
<feature type="region of interest" description="Disordered" evidence="7">
    <location>
        <begin position="1"/>
        <end position="30"/>
    </location>
</feature>
<proteinExistence type="inferred from homology"/>
<evidence type="ECO:0000256" key="1">
    <source>
        <dbReference type="ARBA" id="ARBA00004099"/>
    </source>
</evidence>
<keyword evidence="4 6" id="KW-0698">rRNA processing</keyword>
<evidence type="ECO:0000256" key="2">
    <source>
        <dbReference type="ARBA" id="ARBA00004604"/>
    </source>
</evidence>
<evidence type="ECO:0000256" key="3">
    <source>
        <dbReference type="ARBA" id="ARBA00008105"/>
    </source>
</evidence>